<dbReference type="Ensembl" id="ENSPKIT00000029738.1">
    <property type="protein sequence ID" value="ENSPKIP00000005730.1"/>
    <property type="gene ID" value="ENSPKIG00000022289.1"/>
</dbReference>
<evidence type="ECO:0000313" key="2">
    <source>
        <dbReference type="Proteomes" id="UP000261540"/>
    </source>
</evidence>
<evidence type="ECO:0008006" key="3">
    <source>
        <dbReference type="Google" id="ProtNLM"/>
    </source>
</evidence>
<evidence type="ECO:0000313" key="1">
    <source>
        <dbReference type="Ensembl" id="ENSPKIP00000005730.1"/>
    </source>
</evidence>
<dbReference type="GeneTree" id="ENSGT01110000267289"/>
<dbReference type="Proteomes" id="UP000261540">
    <property type="component" value="Unplaced"/>
</dbReference>
<reference evidence="1" key="2">
    <citation type="submission" date="2025-09" db="UniProtKB">
        <authorList>
            <consortium name="Ensembl"/>
        </authorList>
    </citation>
    <scope>IDENTIFICATION</scope>
</reference>
<sequence>MDRGYPRLSGRKFYSLMRKKFNRDGPDGFQRYWHDKQIPPEMFSTHHSGGGTIMVWGAFSFSGTMELQEVQGRQTAAGYGQMLQRASLMTEGPCLCGNDWVFQQDNATVHNARRTRDFFQENNITLLAHPACSPVHSLPAASAPSPPPRRRCG</sequence>
<dbReference type="InterPro" id="IPR036397">
    <property type="entry name" value="RNaseH_sf"/>
</dbReference>
<proteinExistence type="predicted"/>
<accession>A0A3B3QJJ9</accession>
<dbReference type="GO" id="GO:0003676">
    <property type="term" value="F:nucleic acid binding"/>
    <property type="evidence" value="ECO:0007669"/>
    <property type="project" value="InterPro"/>
</dbReference>
<dbReference type="Gene3D" id="3.30.420.10">
    <property type="entry name" value="Ribonuclease H-like superfamily/Ribonuclease H"/>
    <property type="match status" value="1"/>
</dbReference>
<reference evidence="1" key="1">
    <citation type="submission" date="2025-08" db="UniProtKB">
        <authorList>
            <consortium name="Ensembl"/>
        </authorList>
    </citation>
    <scope>IDENTIFICATION</scope>
</reference>
<keyword evidence="2" id="KW-1185">Reference proteome</keyword>
<protein>
    <recommendedName>
        <fullName evidence="3">Tc1-like transposase DDE domain-containing protein</fullName>
    </recommendedName>
</protein>
<dbReference type="AlphaFoldDB" id="A0A3B3QJJ9"/>
<organism evidence="1 2">
    <name type="scientific">Paramormyrops kingsleyae</name>
    <dbReference type="NCBI Taxonomy" id="1676925"/>
    <lineage>
        <taxon>Eukaryota</taxon>
        <taxon>Metazoa</taxon>
        <taxon>Chordata</taxon>
        <taxon>Craniata</taxon>
        <taxon>Vertebrata</taxon>
        <taxon>Euteleostomi</taxon>
        <taxon>Actinopterygii</taxon>
        <taxon>Neopterygii</taxon>
        <taxon>Teleostei</taxon>
        <taxon>Osteoglossocephala</taxon>
        <taxon>Osteoglossomorpha</taxon>
        <taxon>Osteoglossiformes</taxon>
        <taxon>Mormyridae</taxon>
        <taxon>Paramormyrops</taxon>
    </lineage>
</organism>
<name>A0A3B3QJJ9_9TELE</name>